<proteinExistence type="predicted"/>
<name>A0ABN3FBL0_9ACTN</name>
<dbReference type="InterPro" id="IPR000421">
    <property type="entry name" value="FA58C"/>
</dbReference>
<dbReference type="Gene3D" id="2.60.40.10">
    <property type="entry name" value="Immunoglobulins"/>
    <property type="match status" value="1"/>
</dbReference>
<gene>
    <name evidence="2" type="ORF">GCM10010170_000510</name>
</gene>
<dbReference type="RefSeq" id="WP_344610102.1">
    <property type="nucleotide sequence ID" value="NZ_BAAARV010000003.1"/>
</dbReference>
<dbReference type="SUPFAM" id="SSF49785">
    <property type="entry name" value="Galactose-binding domain-like"/>
    <property type="match status" value="2"/>
</dbReference>
<dbReference type="Pfam" id="PF22633">
    <property type="entry name" value="F5_F8_type_C_2"/>
    <property type="match status" value="2"/>
</dbReference>
<dbReference type="PROSITE" id="PS50022">
    <property type="entry name" value="FA58C_3"/>
    <property type="match status" value="2"/>
</dbReference>
<keyword evidence="3" id="KW-1185">Reference proteome</keyword>
<dbReference type="InterPro" id="IPR051941">
    <property type="entry name" value="BG_Antigen-Binding_Lectin"/>
</dbReference>
<protein>
    <recommendedName>
        <fullName evidence="1">F5/8 type C domain-containing protein</fullName>
    </recommendedName>
</protein>
<evidence type="ECO:0000259" key="1">
    <source>
        <dbReference type="PROSITE" id="PS50022"/>
    </source>
</evidence>
<sequence>MVHSTSAPRSRRAGFAAFVVAAVLGAVLPVVAGAAPAAADAGNVALGRPITAASVMPFASYYANDGDPNSYWESPPNAFPQYITVDLGSARNVFRVVLKLPPQWQTRTQTVTVRAGNADPNPIVVGARAYTFNPAAGNVVTIDFTPGYRRYVQLVIEGNSAWPAAQLAEFEVYEVPPAPPALSISPGSVSFGSATVGATSAAQPVTLANTGGSPATLTPVTVTGDFQRLGGTCGATLPGGGSCTITVVFRPTVTGSRSGTLSVSSLSVALAGTGAAAPPPDLAAFRQVWAESSGMSTGADAVDRNPDTVWESRANNFPLPIMVDLNANYQVSRVVLKLPAGWTARTQTIAVTTSLTPDPWTTVADIRPYLFDPANANTVTITFPPTNARYVQLIFFGNTMSPSAQLGEFEVYPL</sequence>
<feature type="domain" description="F5/8 type C" evidence="1">
    <location>
        <begin position="27"/>
        <end position="175"/>
    </location>
</feature>
<dbReference type="Proteomes" id="UP001501444">
    <property type="component" value="Unassembled WGS sequence"/>
</dbReference>
<dbReference type="NCBIfam" id="NF012200">
    <property type="entry name" value="choice_anch_D"/>
    <property type="match status" value="1"/>
</dbReference>
<comment type="caution">
    <text evidence="2">The sequence shown here is derived from an EMBL/GenBank/DDBJ whole genome shotgun (WGS) entry which is preliminary data.</text>
</comment>
<dbReference type="InterPro" id="IPR008979">
    <property type="entry name" value="Galactose-bd-like_sf"/>
</dbReference>
<dbReference type="PANTHER" id="PTHR45713:SF6">
    <property type="entry name" value="F5_8 TYPE C DOMAIN-CONTAINING PROTEIN"/>
    <property type="match status" value="1"/>
</dbReference>
<organism evidence="2 3">
    <name type="scientific">Dactylosporangium salmoneum</name>
    <dbReference type="NCBI Taxonomy" id="53361"/>
    <lineage>
        <taxon>Bacteria</taxon>
        <taxon>Bacillati</taxon>
        <taxon>Actinomycetota</taxon>
        <taxon>Actinomycetes</taxon>
        <taxon>Micromonosporales</taxon>
        <taxon>Micromonosporaceae</taxon>
        <taxon>Dactylosporangium</taxon>
    </lineage>
</organism>
<evidence type="ECO:0000313" key="3">
    <source>
        <dbReference type="Proteomes" id="UP001501444"/>
    </source>
</evidence>
<dbReference type="EMBL" id="BAAARV010000003">
    <property type="protein sequence ID" value="GAA2326045.1"/>
    <property type="molecule type" value="Genomic_DNA"/>
</dbReference>
<evidence type="ECO:0000313" key="2">
    <source>
        <dbReference type="EMBL" id="GAA2326045.1"/>
    </source>
</evidence>
<dbReference type="InterPro" id="IPR013783">
    <property type="entry name" value="Ig-like_fold"/>
</dbReference>
<reference evidence="2 3" key="1">
    <citation type="journal article" date="2019" name="Int. J. Syst. Evol. Microbiol.">
        <title>The Global Catalogue of Microorganisms (GCM) 10K type strain sequencing project: providing services to taxonomists for standard genome sequencing and annotation.</title>
        <authorList>
            <consortium name="The Broad Institute Genomics Platform"/>
            <consortium name="The Broad Institute Genome Sequencing Center for Infectious Disease"/>
            <person name="Wu L."/>
            <person name="Ma J."/>
        </authorList>
    </citation>
    <scope>NUCLEOTIDE SEQUENCE [LARGE SCALE GENOMIC DNA]</scope>
    <source>
        <strain evidence="2 3">JCM 3272</strain>
    </source>
</reference>
<dbReference type="Gene3D" id="2.60.120.260">
    <property type="entry name" value="Galactose-binding domain-like"/>
    <property type="match status" value="2"/>
</dbReference>
<accession>A0ABN3FBL0</accession>
<dbReference type="PANTHER" id="PTHR45713">
    <property type="entry name" value="FTP DOMAIN-CONTAINING PROTEIN"/>
    <property type="match status" value="1"/>
</dbReference>
<feature type="domain" description="F5/8 type C" evidence="1">
    <location>
        <begin position="263"/>
        <end position="414"/>
    </location>
</feature>